<dbReference type="Proteomes" id="UP000027190">
    <property type="component" value="Unassembled WGS sequence"/>
</dbReference>
<dbReference type="PANTHER" id="PTHR34597">
    <property type="entry name" value="SLR1661 PROTEIN"/>
    <property type="match status" value="1"/>
</dbReference>
<dbReference type="InterPro" id="IPR013686">
    <property type="entry name" value="Polypept-transport_assoc_ShlB"/>
</dbReference>
<evidence type="ECO:0000256" key="1">
    <source>
        <dbReference type="ARBA" id="ARBA00022452"/>
    </source>
</evidence>
<dbReference type="eggNOG" id="COG2831">
    <property type="taxonomic scope" value="Bacteria"/>
</dbReference>
<dbReference type="GO" id="GO:0046819">
    <property type="term" value="P:protein secretion by the type V secretion system"/>
    <property type="evidence" value="ECO:0007669"/>
    <property type="project" value="TreeGrafter"/>
</dbReference>
<protein>
    <recommendedName>
        <fullName evidence="10">Haemolysin activator HlyB C-terminal domain-containing protein</fullName>
    </recommendedName>
</protein>
<evidence type="ECO:0000259" key="6">
    <source>
        <dbReference type="Pfam" id="PF03865"/>
    </source>
</evidence>
<evidence type="ECO:0000256" key="2">
    <source>
        <dbReference type="ARBA" id="ARBA00022692"/>
    </source>
</evidence>
<gene>
    <name evidence="8" type="ORF">HY30_03150</name>
</gene>
<feature type="signal peptide" evidence="5">
    <location>
        <begin position="1"/>
        <end position="26"/>
    </location>
</feature>
<feature type="chain" id="PRO_5001614595" description="Haemolysin activator HlyB C-terminal domain-containing protein" evidence="5">
    <location>
        <begin position="27"/>
        <end position="545"/>
    </location>
</feature>
<dbReference type="RefSeq" id="WP_034738670.1">
    <property type="nucleotide sequence ID" value="NZ_AWFG01000019.1"/>
</dbReference>
<proteinExistence type="predicted"/>
<dbReference type="STRING" id="1280947.HY30_03150"/>
<dbReference type="Pfam" id="PF03865">
    <property type="entry name" value="ShlB"/>
    <property type="match status" value="1"/>
</dbReference>
<dbReference type="Gene3D" id="3.10.20.310">
    <property type="entry name" value="membrane protein fhac"/>
    <property type="match status" value="1"/>
</dbReference>
<dbReference type="InterPro" id="IPR051544">
    <property type="entry name" value="TPS_OM_transporter"/>
</dbReference>
<dbReference type="EMBL" id="AWFG01000019">
    <property type="protein sequence ID" value="KCZ58746.1"/>
    <property type="molecule type" value="Genomic_DNA"/>
</dbReference>
<dbReference type="PATRIC" id="fig|1280947.3.peg.1504"/>
<evidence type="ECO:0000256" key="5">
    <source>
        <dbReference type="SAM" id="SignalP"/>
    </source>
</evidence>
<evidence type="ECO:0000256" key="4">
    <source>
        <dbReference type="SAM" id="MobiDB-lite"/>
    </source>
</evidence>
<keyword evidence="3" id="KW-0998">Cell outer membrane</keyword>
<keyword evidence="2" id="KW-0812">Transmembrane</keyword>
<dbReference type="Gene3D" id="2.40.160.50">
    <property type="entry name" value="membrane protein fhac: a member of the omp85/tpsb transporter family"/>
    <property type="match status" value="1"/>
</dbReference>
<evidence type="ECO:0000259" key="7">
    <source>
        <dbReference type="Pfam" id="PF08479"/>
    </source>
</evidence>
<dbReference type="Pfam" id="PF08479">
    <property type="entry name" value="POTRA_2"/>
    <property type="match status" value="1"/>
</dbReference>
<accession>A0A062UI95</accession>
<dbReference type="InterPro" id="IPR005565">
    <property type="entry name" value="Hemolysn_activator_HlyB_C"/>
</dbReference>
<dbReference type="PANTHER" id="PTHR34597:SF6">
    <property type="entry name" value="BLR6126 PROTEIN"/>
    <property type="match status" value="1"/>
</dbReference>
<keyword evidence="1" id="KW-1134">Transmembrane beta strand</keyword>
<dbReference type="GO" id="GO:0008320">
    <property type="term" value="F:protein transmembrane transporter activity"/>
    <property type="evidence" value="ECO:0007669"/>
    <property type="project" value="TreeGrafter"/>
</dbReference>
<feature type="domain" description="Polypeptide-transport-associated ShlB-type" evidence="7">
    <location>
        <begin position="71"/>
        <end position="143"/>
    </location>
</feature>
<feature type="domain" description="Haemolysin activator HlyB C-terminal" evidence="6">
    <location>
        <begin position="215"/>
        <end position="505"/>
    </location>
</feature>
<sequence length="545" mass="58491">MKHRMQAAKPWLLGAVLLSSSNLAHSGEPIQPPDDHLDPGYAKEGLSVPRTAPDIENAVTSVASDANETTPIVGIQFKGAEVPGRVAKATEAFLGQPANTETLKQLAAAMTAAYSKSDVALFTIAIPQQDLSDGVVDVFIAEGRVADIVALRSGEQIVAPRLRGYLEPILEETPATRATYERGVSLARRAEGTKVTPRLQMAPEPGAINLLLDVEEKKNSFAIGYDSRESRIVDSGRLSASAFGYSLLREGDVLRGRLAATPDGEQSQTASLQYATPIGVEGLKLDVAAVYQASHPSSVPIDGTATFLSAGLSYPLLLDFHREVTLSAVVDHTESRNSALGSVFANERVDAARFGIRAGLIQENRSLNGSLTYSRGLDLENAESAVMGAETGFNKINATAGVVQKLLKKLFLRLRASGQWSDDILPANERLMYGGIEYGRGFDNGVISFDKGYEAVFEPAWRPISDGNLAKSELYLFADYAEGRISLTPSIARDFNLGSAGIGARLGYKDFATLGVEYAEPWDVPVTGFNDDSVVTVSWAFKYQP</sequence>
<comment type="caution">
    <text evidence="8">The sequence shown here is derived from an EMBL/GenBank/DDBJ whole genome shotgun (WGS) entry which is preliminary data.</text>
</comment>
<reference evidence="8 9" key="1">
    <citation type="journal article" date="2014" name="Antonie Van Leeuwenhoek">
        <title>Hyphomonas beringensis sp. nov. and Hyphomonas chukchiensis sp. nov., isolated from surface seawater of the Bering Sea and Chukchi Sea.</title>
        <authorList>
            <person name="Li C."/>
            <person name="Lai Q."/>
            <person name="Li G."/>
            <person name="Dong C."/>
            <person name="Wang J."/>
            <person name="Liao Y."/>
            <person name="Shao Z."/>
        </authorList>
    </citation>
    <scope>NUCLEOTIDE SEQUENCE [LARGE SCALE GENOMIC DNA]</scope>
    <source>
        <strain evidence="8 9">BH-BN04-4</strain>
    </source>
</reference>
<organism evidence="8 9">
    <name type="scientific">Hyphomonas chukchiensis</name>
    <dbReference type="NCBI Taxonomy" id="1280947"/>
    <lineage>
        <taxon>Bacteria</taxon>
        <taxon>Pseudomonadati</taxon>
        <taxon>Pseudomonadota</taxon>
        <taxon>Alphaproteobacteria</taxon>
        <taxon>Hyphomonadales</taxon>
        <taxon>Hyphomonadaceae</taxon>
        <taxon>Hyphomonas</taxon>
    </lineage>
</organism>
<evidence type="ECO:0008006" key="10">
    <source>
        <dbReference type="Google" id="ProtNLM"/>
    </source>
</evidence>
<dbReference type="AlphaFoldDB" id="A0A062UI95"/>
<dbReference type="GO" id="GO:0098046">
    <property type="term" value="C:type V protein secretion system complex"/>
    <property type="evidence" value="ECO:0007669"/>
    <property type="project" value="TreeGrafter"/>
</dbReference>
<feature type="region of interest" description="Disordered" evidence="4">
    <location>
        <begin position="24"/>
        <end position="47"/>
    </location>
</feature>
<keyword evidence="1" id="KW-0472">Membrane</keyword>
<name>A0A062UI95_9PROT</name>
<evidence type="ECO:0000313" key="9">
    <source>
        <dbReference type="Proteomes" id="UP000027190"/>
    </source>
</evidence>
<evidence type="ECO:0000256" key="3">
    <source>
        <dbReference type="ARBA" id="ARBA00023237"/>
    </source>
</evidence>
<dbReference type="OrthoDB" id="7497550at2"/>
<evidence type="ECO:0000313" key="8">
    <source>
        <dbReference type="EMBL" id="KCZ58746.1"/>
    </source>
</evidence>
<keyword evidence="5" id="KW-0732">Signal</keyword>
<keyword evidence="9" id="KW-1185">Reference proteome</keyword>